<evidence type="ECO:0000256" key="2">
    <source>
        <dbReference type="ARBA" id="ARBA00023315"/>
    </source>
</evidence>
<dbReference type="Pfam" id="PF00583">
    <property type="entry name" value="Acetyltransf_1"/>
    <property type="match status" value="1"/>
</dbReference>
<dbReference type="AlphaFoldDB" id="A0A1H8CPY6"/>
<dbReference type="Gene3D" id="3.40.630.30">
    <property type="match status" value="1"/>
</dbReference>
<dbReference type="GO" id="GO:0016747">
    <property type="term" value="F:acyltransferase activity, transferring groups other than amino-acyl groups"/>
    <property type="evidence" value="ECO:0007669"/>
    <property type="project" value="InterPro"/>
</dbReference>
<keyword evidence="5" id="KW-1185">Reference proteome</keyword>
<evidence type="ECO:0000259" key="3">
    <source>
        <dbReference type="PROSITE" id="PS51186"/>
    </source>
</evidence>
<reference evidence="5" key="1">
    <citation type="submission" date="2016-10" db="EMBL/GenBank/DDBJ databases">
        <authorList>
            <person name="Varghese N."/>
            <person name="Submissions S."/>
        </authorList>
    </citation>
    <scope>NUCLEOTIDE SEQUENCE [LARGE SCALE GENOMIC DNA]</scope>
    <source>
        <strain evidence="5">B48,IBRC-M 10115,DSM 25386,CECT 8001</strain>
    </source>
</reference>
<gene>
    <name evidence="4" type="ORF">SAMN05192533_107185</name>
</gene>
<dbReference type="PANTHER" id="PTHR43072">
    <property type="entry name" value="N-ACETYLTRANSFERASE"/>
    <property type="match status" value="1"/>
</dbReference>
<protein>
    <submittedName>
        <fullName evidence="4">Phosphinothricin acetyltransferase</fullName>
    </submittedName>
</protein>
<dbReference type="Proteomes" id="UP000198553">
    <property type="component" value="Unassembled WGS sequence"/>
</dbReference>
<dbReference type="STRING" id="930146.SAMN05192533_107185"/>
<organism evidence="4 5">
    <name type="scientific">Mesobacillus persicus</name>
    <dbReference type="NCBI Taxonomy" id="930146"/>
    <lineage>
        <taxon>Bacteria</taxon>
        <taxon>Bacillati</taxon>
        <taxon>Bacillota</taxon>
        <taxon>Bacilli</taxon>
        <taxon>Bacillales</taxon>
        <taxon>Bacillaceae</taxon>
        <taxon>Mesobacillus</taxon>
    </lineage>
</organism>
<dbReference type="SUPFAM" id="SSF55729">
    <property type="entry name" value="Acyl-CoA N-acyltransferases (Nat)"/>
    <property type="match status" value="1"/>
</dbReference>
<dbReference type="RefSeq" id="WP_244532575.1">
    <property type="nucleotide sequence ID" value="NZ_FOBW01000007.1"/>
</dbReference>
<feature type="domain" description="N-acetyltransferase" evidence="3">
    <location>
        <begin position="1"/>
        <end position="162"/>
    </location>
</feature>
<dbReference type="EMBL" id="FOBW01000007">
    <property type="protein sequence ID" value="SEM96969.1"/>
    <property type="molecule type" value="Genomic_DNA"/>
</dbReference>
<name>A0A1H8CPY6_9BACI</name>
<evidence type="ECO:0000313" key="4">
    <source>
        <dbReference type="EMBL" id="SEM96969.1"/>
    </source>
</evidence>
<dbReference type="InterPro" id="IPR016181">
    <property type="entry name" value="Acyl_CoA_acyltransferase"/>
</dbReference>
<dbReference type="PROSITE" id="PS51186">
    <property type="entry name" value="GNAT"/>
    <property type="match status" value="1"/>
</dbReference>
<proteinExistence type="predicted"/>
<dbReference type="PANTHER" id="PTHR43072:SF23">
    <property type="entry name" value="UPF0039 PROTEIN C11D3.02C"/>
    <property type="match status" value="1"/>
</dbReference>
<accession>A0A1H8CPY6</accession>
<evidence type="ECO:0000256" key="1">
    <source>
        <dbReference type="ARBA" id="ARBA00022679"/>
    </source>
</evidence>
<sequence length="163" mass="18716">MIIRRAKINDVPAMLDIYNEAILNLTATFDLEEQTLEQREQWFYKYNEQYPLMVAVINGEITGYCGISPYNAKEAYATTVEISIYLSDKYRGQGIGQALMKDMITRAKELEYHTIIAGITEGNDGSVHLHEKFGFEFAGKLKEVGFKFGKWQNVLYLQLLLNN</sequence>
<keyword evidence="1 4" id="KW-0808">Transferase</keyword>
<dbReference type="CDD" id="cd04301">
    <property type="entry name" value="NAT_SF"/>
    <property type="match status" value="1"/>
</dbReference>
<dbReference type="InterPro" id="IPR000182">
    <property type="entry name" value="GNAT_dom"/>
</dbReference>
<evidence type="ECO:0000313" key="5">
    <source>
        <dbReference type="Proteomes" id="UP000198553"/>
    </source>
</evidence>
<keyword evidence="2" id="KW-0012">Acyltransferase</keyword>